<evidence type="ECO:0000313" key="6">
    <source>
        <dbReference type="EMBL" id="CAI4016307.1"/>
    </source>
</evidence>
<feature type="chain" id="PRO_5043271845" evidence="4">
    <location>
        <begin position="20"/>
        <end position="1006"/>
    </location>
</feature>
<evidence type="ECO:0000259" key="5">
    <source>
        <dbReference type="SMART" id="SM00702"/>
    </source>
</evidence>
<keyword evidence="2" id="KW-0223">Dioxygenase</keyword>
<evidence type="ECO:0000256" key="2">
    <source>
        <dbReference type="ARBA" id="ARBA00022964"/>
    </source>
</evidence>
<dbReference type="Proteomes" id="UP001152797">
    <property type="component" value="Unassembled WGS sequence"/>
</dbReference>
<gene>
    <name evidence="6" type="ORF">C1SCF055_LOCUS41060</name>
</gene>
<comment type="caution">
    <text evidence="6">The sequence shown here is derived from an EMBL/GenBank/DDBJ whole genome shotgun (WGS) entry which is preliminary data.</text>
</comment>
<dbReference type="Gene3D" id="2.60.120.620">
    <property type="entry name" value="q2cbj1_9rhob like domain"/>
    <property type="match status" value="1"/>
</dbReference>
<dbReference type="GO" id="GO:0016705">
    <property type="term" value="F:oxidoreductase activity, acting on paired donors, with incorporation or reduction of molecular oxygen"/>
    <property type="evidence" value="ECO:0007669"/>
    <property type="project" value="InterPro"/>
</dbReference>
<keyword evidence="4" id="KW-0732">Signal</keyword>
<accession>A0A9P1DVQ7</accession>
<proteinExistence type="predicted"/>
<comment type="cofactor">
    <cofactor evidence="1">
        <name>L-ascorbate</name>
        <dbReference type="ChEBI" id="CHEBI:38290"/>
    </cofactor>
</comment>
<dbReference type="EMBL" id="CAMXCT010006578">
    <property type="protein sequence ID" value="CAI4016307.1"/>
    <property type="molecule type" value="Genomic_DNA"/>
</dbReference>
<feature type="signal peptide" evidence="4">
    <location>
        <begin position="1"/>
        <end position="19"/>
    </location>
</feature>
<feature type="domain" description="Prolyl 4-hydroxylase alpha subunit" evidence="5">
    <location>
        <begin position="313"/>
        <end position="505"/>
    </location>
</feature>
<evidence type="ECO:0000313" key="7">
    <source>
        <dbReference type="EMBL" id="CAL4803619.1"/>
    </source>
</evidence>
<dbReference type="EMBL" id="CAMXCT030006578">
    <property type="protein sequence ID" value="CAL4803619.1"/>
    <property type="molecule type" value="Genomic_DNA"/>
</dbReference>
<dbReference type="EMBL" id="CAMXCT020006578">
    <property type="protein sequence ID" value="CAL1169682.1"/>
    <property type="molecule type" value="Genomic_DNA"/>
</dbReference>
<dbReference type="GO" id="GO:0031418">
    <property type="term" value="F:L-ascorbic acid binding"/>
    <property type="evidence" value="ECO:0007669"/>
    <property type="project" value="InterPro"/>
</dbReference>
<dbReference type="GO" id="GO:0005506">
    <property type="term" value="F:iron ion binding"/>
    <property type="evidence" value="ECO:0007669"/>
    <property type="project" value="InterPro"/>
</dbReference>
<protein>
    <submittedName>
        <fullName evidence="7">Prolyl 4-hydroxylase alpha subunit domain-containing protein</fullName>
    </submittedName>
</protein>
<dbReference type="GO" id="GO:0051213">
    <property type="term" value="F:dioxygenase activity"/>
    <property type="evidence" value="ECO:0007669"/>
    <property type="project" value="UniProtKB-KW"/>
</dbReference>
<reference evidence="6" key="1">
    <citation type="submission" date="2022-10" db="EMBL/GenBank/DDBJ databases">
        <authorList>
            <person name="Chen Y."/>
            <person name="Dougan E. K."/>
            <person name="Chan C."/>
            <person name="Rhodes N."/>
            <person name="Thang M."/>
        </authorList>
    </citation>
    <scope>NUCLEOTIDE SEQUENCE</scope>
</reference>
<name>A0A9P1DVQ7_9DINO</name>
<organism evidence="6">
    <name type="scientific">Cladocopium goreaui</name>
    <dbReference type="NCBI Taxonomy" id="2562237"/>
    <lineage>
        <taxon>Eukaryota</taxon>
        <taxon>Sar</taxon>
        <taxon>Alveolata</taxon>
        <taxon>Dinophyceae</taxon>
        <taxon>Suessiales</taxon>
        <taxon>Symbiodiniaceae</taxon>
        <taxon>Cladocopium</taxon>
    </lineage>
</organism>
<keyword evidence="8" id="KW-1185">Reference proteome</keyword>
<reference evidence="7 8" key="2">
    <citation type="submission" date="2024-05" db="EMBL/GenBank/DDBJ databases">
        <authorList>
            <person name="Chen Y."/>
            <person name="Shah S."/>
            <person name="Dougan E. K."/>
            <person name="Thang M."/>
            <person name="Chan C."/>
        </authorList>
    </citation>
    <scope>NUCLEOTIDE SEQUENCE [LARGE SCALE GENOMIC DNA]</scope>
</reference>
<dbReference type="InterPro" id="IPR006620">
    <property type="entry name" value="Pro_4_hyd_alph"/>
</dbReference>
<sequence>MAMLIALGSTLALVPGIRAPACLGRLQRQRLQRQVIPKCIPQLRIPNRPPKKRVAQTISEGRRLVKIESLMDVAESMKELKYEEARAGGARLDPRSKRRPKLQTFMQRSPKDDFEGAYGKITEYGGQIARWLPDVLSGNRVWKEQLVAEDLAMLFDAFEVDLEQELAPVVIYGLREAFKTTNLQEITIILEAMATARLTYDEAYKVVGETGSMFCLYAPEDEVAEFGFALALAKQRISKQRYLLLKEGMEIHLRSIPGSRVRLLAWAASEAGTQLPDLLGEAPGKVDPDLAQHVWSTCSQLAGKGQLWQGWPLPVVEVAQVLMKDHLQALVDLANSNDLWRPSARKGGTGQDAGAAIEGFPWTALLASPSHRSNPAATAFRQWVADSFQAPLAHVEAVRLIRYRHGEAPQSARSDLRPADDTSLWLSGQRLVTVMLQLNDISAQGGGETFFPNLREGEGMQIPLQAGNALVWPTVTRDGDPTDLTNRKALPTENCVKYVALTWLRAQGYEDVVKNLPLIDQALGCSMRLFACWLTLATCHGQLTPAQREVIETARQSSIDASTQAENEILAVFSTTSFRWELKLQGAAGRRLASLSATELLERLKVALQNLEWVTNFGLDANSLKSHPGESAFSIKTLDAFGGRFPTMWELKATNSSIVANVSQDQWGVMEAAETGLYRLPPFSKVPPSPEEARERPRYLAGNTRQLAMGVRRYGSISAILRNDVVRQRAVIVGSDTGGWESICNKSVTPVHKPSWFAKLVEDASVSCAPVERTPLGVAERPLHSFLANARTFRKVGGGLARQIYQLLGEDADVRPLEGNMYMEAALLGEMRVNDTKVLVGSFPGLFGSKMGEDLRKFCSRHGVPLAWSLSDGQEWTKEEEEKLDWLPWEPFEYWHSDGERLLDPIAGWAHTSQPSSGGSAKTRALWEKVWAEVAKQRSQLPHGHFLTQSSMKSWWKGIKSSDLPVQMLREGECSPNLCFGTILAGGNRTCICRADAVHAGELMVI</sequence>
<evidence type="ECO:0000256" key="1">
    <source>
        <dbReference type="ARBA" id="ARBA00001961"/>
    </source>
</evidence>
<evidence type="ECO:0000256" key="3">
    <source>
        <dbReference type="ARBA" id="ARBA00023002"/>
    </source>
</evidence>
<evidence type="ECO:0000256" key="4">
    <source>
        <dbReference type="SAM" id="SignalP"/>
    </source>
</evidence>
<dbReference type="AlphaFoldDB" id="A0A9P1DVQ7"/>
<dbReference type="SMART" id="SM00702">
    <property type="entry name" value="P4Hc"/>
    <property type="match status" value="1"/>
</dbReference>
<evidence type="ECO:0000313" key="8">
    <source>
        <dbReference type="Proteomes" id="UP001152797"/>
    </source>
</evidence>
<dbReference type="OrthoDB" id="420380at2759"/>
<keyword evidence="3" id="KW-0560">Oxidoreductase</keyword>